<sequence length="362" mass="40166">MSELPDDFAAADVLPPGFYEKVGPFLSFCGMGCLQFFSRPNDPLPQEITELTGLDLAGSRMITAINSNETLARQLLEEPELFYVHLLVGCLVLEGPLAAPVLRFLQQNMQLDAEQTAALQEHLLPFGTTFMELVGKFAAQDNEDAQEELHLLRLQIEGAFARLTDTLQVVDLPPAPDEAAAADDEEEADESEDEEDDYEDEDDEPIFQVGFIKAQLQMLHVSVMLVRTMPSLSELPFAQAVGRLSSKEPDKLDATLALLEVASEETPTQLSWNNVAVLYQSSQVLAMALVSNVLDTLHWELYVQNRAEGLEVPENLAENLARSQEIICLMISGFVKCIQENFAEEPRLEELQQEVTALADLL</sequence>
<dbReference type="Proteomes" id="UP000282184">
    <property type="component" value="Unassembled WGS sequence"/>
</dbReference>
<dbReference type="RefSeq" id="WP_126693754.1">
    <property type="nucleotide sequence ID" value="NZ_RXOF01000007.1"/>
</dbReference>
<dbReference type="AlphaFoldDB" id="A0A431U1X7"/>
<gene>
    <name evidence="2" type="ORF">EJV47_13840</name>
</gene>
<keyword evidence="3" id="KW-1185">Reference proteome</keyword>
<evidence type="ECO:0000313" key="3">
    <source>
        <dbReference type="Proteomes" id="UP000282184"/>
    </source>
</evidence>
<dbReference type="EMBL" id="RXOF01000007">
    <property type="protein sequence ID" value="RTQ49223.1"/>
    <property type="molecule type" value="Genomic_DNA"/>
</dbReference>
<evidence type="ECO:0000256" key="1">
    <source>
        <dbReference type="SAM" id="MobiDB-lite"/>
    </source>
</evidence>
<proteinExistence type="predicted"/>
<reference evidence="2 3" key="1">
    <citation type="submission" date="2018-12" db="EMBL/GenBank/DDBJ databases">
        <title>Hymenobacter gummosus sp. nov., isolated from a spring.</title>
        <authorList>
            <person name="Nie L."/>
        </authorList>
    </citation>
    <scope>NUCLEOTIDE SEQUENCE [LARGE SCALE GENOMIC DNA]</scope>
    <source>
        <strain evidence="2 3">KCTC 52166</strain>
    </source>
</reference>
<dbReference type="OrthoDB" id="870418at2"/>
<evidence type="ECO:0000313" key="2">
    <source>
        <dbReference type="EMBL" id="RTQ49223.1"/>
    </source>
</evidence>
<feature type="region of interest" description="Disordered" evidence="1">
    <location>
        <begin position="177"/>
        <end position="202"/>
    </location>
</feature>
<organism evidence="2 3">
    <name type="scientific">Hymenobacter gummosus</name>
    <dbReference type="NCBI Taxonomy" id="1776032"/>
    <lineage>
        <taxon>Bacteria</taxon>
        <taxon>Pseudomonadati</taxon>
        <taxon>Bacteroidota</taxon>
        <taxon>Cytophagia</taxon>
        <taxon>Cytophagales</taxon>
        <taxon>Hymenobacteraceae</taxon>
        <taxon>Hymenobacter</taxon>
    </lineage>
</organism>
<protein>
    <submittedName>
        <fullName evidence="2">Uncharacterized protein</fullName>
    </submittedName>
</protein>
<accession>A0A431U1X7</accession>
<comment type="caution">
    <text evidence="2">The sequence shown here is derived from an EMBL/GenBank/DDBJ whole genome shotgun (WGS) entry which is preliminary data.</text>
</comment>
<name>A0A431U1X7_9BACT</name>
<feature type="compositionally biased region" description="Acidic residues" evidence="1">
    <location>
        <begin position="180"/>
        <end position="202"/>
    </location>
</feature>